<dbReference type="RefSeq" id="WP_247026430.1">
    <property type="nucleotide sequence ID" value="NZ_JALKCH010000002.1"/>
</dbReference>
<comment type="caution">
    <text evidence="1">The sequence shown here is derived from an EMBL/GenBank/DDBJ whole genome shotgun (WGS) entry which is preliminary data.</text>
</comment>
<dbReference type="InterPro" id="IPR053165">
    <property type="entry name" value="HSI-I_assembly_Hcp1"/>
</dbReference>
<evidence type="ECO:0000313" key="1">
    <source>
        <dbReference type="EMBL" id="MCK0195927.1"/>
    </source>
</evidence>
<dbReference type="PANTHER" id="PTHR36152:SF1">
    <property type="entry name" value="UBIQUITIN-LIKE DOMAIN-CONTAINING PROTEIN"/>
    <property type="match status" value="1"/>
</dbReference>
<sequence length="162" mass="17700">MAVDGYLKIGDVKGESQDAGHTDWIDVLSWSWAMQNSASGHVGGGSGVGKADVQDFHFVKKVDTSSIDLSKYLLLGKHFDKATFELMKRGGDAKPLLYYKVEFEQVYISSLSFGGAPEGGAFMENLSFNFAKFKIYYTQQTKTGSGGAKPNFGYDVAKHDES</sequence>
<evidence type="ECO:0000313" key="2">
    <source>
        <dbReference type="Proteomes" id="UP001203284"/>
    </source>
</evidence>
<dbReference type="Proteomes" id="UP001203284">
    <property type="component" value="Unassembled WGS sequence"/>
</dbReference>
<dbReference type="PANTHER" id="PTHR36152">
    <property type="entry name" value="CYTOPLASMIC PROTEIN-RELATED"/>
    <property type="match status" value="1"/>
</dbReference>
<dbReference type="Gene3D" id="2.30.110.20">
    <property type="entry name" value="Hcp1-like"/>
    <property type="match status" value="1"/>
</dbReference>
<gene>
    <name evidence="1" type="ORF">MWN34_03280</name>
</gene>
<dbReference type="EMBL" id="JALKCH010000002">
    <property type="protein sequence ID" value="MCK0195927.1"/>
    <property type="molecule type" value="Genomic_DNA"/>
</dbReference>
<dbReference type="Pfam" id="PF05638">
    <property type="entry name" value="T6SS_HCP"/>
    <property type="match status" value="1"/>
</dbReference>
<dbReference type="InterPro" id="IPR008514">
    <property type="entry name" value="T6SS_Hcp"/>
</dbReference>
<name>A0ABT0D7K3_9HYPH</name>
<dbReference type="InterPro" id="IPR036624">
    <property type="entry name" value="Hcp1-lik_sf"/>
</dbReference>
<proteinExistence type="predicted"/>
<accession>A0ABT0D7K3</accession>
<organism evidence="1 2">
    <name type="scientific">Ancylobacter crimeensis</name>
    <dbReference type="NCBI Taxonomy" id="2579147"/>
    <lineage>
        <taxon>Bacteria</taxon>
        <taxon>Pseudomonadati</taxon>
        <taxon>Pseudomonadota</taxon>
        <taxon>Alphaproteobacteria</taxon>
        <taxon>Hyphomicrobiales</taxon>
        <taxon>Xanthobacteraceae</taxon>
        <taxon>Ancylobacter</taxon>
    </lineage>
</organism>
<keyword evidence="2" id="KW-1185">Reference proteome</keyword>
<protein>
    <submittedName>
        <fullName evidence="1">Type VI secretion system tube protein Hcp</fullName>
    </submittedName>
</protein>
<reference evidence="1 2" key="1">
    <citation type="submission" date="2022-04" db="EMBL/GenBank/DDBJ databases">
        <authorList>
            <person name="Grouzdev D.S."/>
            <person name="Pantiukh K.S."/>
            <person name="Krutkina M.S."/>
        </authorList>
    </citation>
    <scope>NUCLEOTIDE SEQUENCE [LARGE SCALE GENOMIC DNA]</scope>
    <source>
        <strain evidence="1 2">6x-1</strain>
    </source>
</reference>
<dbReference type="SUPFAM" id="SSF141452">
    <property type="entry name" value="Hcp1-like"/>
    <property type="match status" value="1"/>
</dbReference>